<name>M6YH34_9LEPT</name>
<accession>M6YH34</accession>
<dbReference type="SUPFAM" id="SSF51294">
    <property type="entry name" value="Hedgehog/intein (Hint) domain"/>
    <property type="match status" value="1"/>
</dbReference>
<dbReference type="SMART" id="SM00306">
    <property type="entry name" value="HintN"/>
    <property type="match status" value="1"/>
</dbReference>
<dbReference type="InterPro" id="IPR003587">
    <property type="entry name" value="Hint_dom_N"/>
</dbReference>
<comment type="caution">
    <text evidence="2">The sequence shown here is derived from an EMBL/GenBank/DDBJ whole genome shotgun (WGS) entry which is preliminary data.</text>
</comment>
<proteinExistence type="predicted"/>
<dbReference type="Pfam" id="PF07591">
    <property type="entry name" value="PT-HINT"/>
    <property type="match status" value="2"/>
</dbReference>
<dbReference type="PROSITE" id="PS50817">
    <property type="entry name" value="INTEIN_N_TER"/>
    <property type="match status" value="1"/>
</dbReference>
<dbReference type="AlphaFoldDB" id="M6YH34"/>
<dbReference type="NCBIfam" id="TIGR01443">
    <property type="entry name" value="intein_Cterm"/>
    <property type="match status" value="1"/>
</dbReference>
<dbReference type="InterPro" id="IPR036844">
    <property type="entry name" value="Hint_dom_sf"/>
</dbReference>
<dbReference type="EMBL" id="AKXB02000013">
    <property type="protein sequence ID" value="EMO91161.1"/>
    <property type="molecule type" value="Genomic_DNA"/>
</dbReference>
<dbReference type="Gene3D" id="2.170.16.10">
    <property type="entry name" value="Hedgehog/Intein (Hint) domain"/>
    <property type="match status" value="1"/>
</dbReference>
<dbReference type="InterPro" id="IPR030934">
    <property type="entry name" value="Intein_C"/>
</dbReference>
<dbReference type="NCBIfam" id="TIGR04388">
    <property type="entry name" value="Lepto_longest"/>
    <property type="match status" value="1"/>
</dbReference>
<dbReference type="CDD" id="cd00081">
    <property type="entry name" value="Hint"/>
    <property type="match status" value="1"/>
</dbReference>
<evidence type="ECO:0000259" key="1">
    <source>
        <dbReference type="SMART" id="SM00306"/>
    </source>
</evidence>
<dbReference type="PROSITE" id="PS50818">
    <property type="entry name" value="INTEIN_C_TER"/>
    <property type="match status" value="1"/>
</dbReference>
<organism evidence="2 3">
    <name type="scientific">Leptospira noguchii str. 2001034031</name>
    <dbReference type="NCBI Taxonomy" id="1193053"/>
    <lineage>
        <taxon>Bacteria</taxon>
        <taxon>Pseudomonadati</taxon>
        <taxon>Spirochaetota</taxon>
        <taxon>Spirochaetia</taxon>
        <taxon>Leptospirales</taxon>
        <taxon>Leptospiraceae</taxon>
        <taxon>Leptospira</taxon>
    </lineage>
</organism>
<feature type="domain" description="Hint" evidence="1">
    <location>
        <begin position="124"/>
        <end position="270"/>
    </location>
</feature>
<sequence length="829" mass="93251">MKELSLGTKMDKPLFTQAEIDKALPKDEHGNIDMDKADPEKLLEKWNAHKEAMSQTPDGLKKWKDEVSRAGERSGIEIKFNEGKSATSTFGKFVSGLVGDVAQSFGFANDGSKMVDKNGVFHLDTCFAGDTSVRTETGLKSIEDVKIGDVVRSWNENTNLFENKTVTELFVHEVPQLFFLELDGEEELHTTWNHPFRRRIAGNSVATLAGSSNDLRGVQREFETHAHVMNPSRSVVSLVGSSASSRNAGSDSEWVKVEDLRLKDQVLKSDGSWGTVTGVYYYNTEPTKVYNLEVEDNHTYVVGGENSSNVGYVVHNYAISLKEAILSSTEVAKAHGKKEVELKWGEKIYTKTSREGETVFERDYDGKGTKEYIRVTKDGLIEQRIKWNGQFGDFMAGQLSGEKIKHFNTRGEEVQLQPAKIVRDGGSQKLPFDPVDTKIANAAIERVKGDYEKQLRADYANNKKLKLTPEQIETRIKADVEVYNRVADRTFKNSYVDKNGNPIPFGSDEFLKKLASPEFNGQNKTDRPDGMEGPVKVVIEYMRAKHPDGKGYVPNLAPWNEKIAGHKENLKNLNANLEANRNNPELSDKAKATFEKEMAKKMEVETKALHSEESARRKRMEEFQKSAALIFGKGANGEYAVSSDVIAKQTKAAICRVDTNYLQSRANGRMEASFGDYLLNKIEMGDIRPGTDQKKGLVWDNAHLKGYENTYPRKDDIDGSSFNAANAYTGEPLKYEYIQEITAGMKPGQVYQVWTDTDSYGNPDRVSSTPGPNHYYEFGMNQAGQLVYYNHTEQPVKYFDANGKPRLLEFGQPIPKEAWPYLRVFRVYK</sequence>
<dbReference type="GO" id="GO:0016539">
    <property type="term" value="P:intein-mediated protein splicing"/>
    <property type="evidence" value="ECO:0007669"/>
    <property type="project" value="InterPro"/>
</dbReference>
<evidence type="ECO:0000313" key="2">
    <source>
        <dbReference type="EMBL" id="EMO91161.1"/>
    </source>
</evidence>
<dbReference type="Proteomes" id="UP000012138">
    <property type="component" value="Unassembled WGS sequence"/>
</dbReference>
<gene>
    <name evidence="2" type="ORF">LEP1GSC024_0309</name>
</gene>
<dbReference type="InterPro" id="IPR030885">
    <property type="entry name" value="Lepto_longest"/>
</dbReference>
<reference evidence="2 3" key="1">
    <citation type="submission" date="2013-01" db="EMBL/GenBank/DDBJ databases">
        <authorList>
            <person name="Harkins D.M."/>
            <person name="Durkin A.S."/>
            <person name="Brinkac L.M."/>
            <person name="Haft D.H."/>
            <person name="Selengut J.D."/>
            <person name="Sanka R."/>
            <person name="DePew J."/>
            <person name="Purushe J."/>
            <person name="Whelen A.C."/>
            <person name="Vinetz J.M."/>
            <person name="Sutton G.G."/>
            <person name="Nierman W.C."/>
            <person name="Fouts D.E."/>
        </authorList>
    </citation>
    <scope>NUCLEOTIDE SEQUENCE [LARGE SCALE GENOMIC DNA]</scope>
    <source>
        <strain evidence="2 3">2001034031</strain>
    </source>
</reference>
<protein>
    <submittedName>
        <fullName evidence="2">Intein C-terminal splicing domain protein</fullName>
    </submittedName>
</protein>
<evidence type="ECO:0000313" key="3">
    <source>
        <dbReference type="Proteomes" id="UP000012138"/>
    </source>
</evidence>
<dbReference type="InterPro" id="IPR006141">
    <property type="entry name" value="Intein_N"/>
</dbReference>